<reference evidence="7 8" key="1">
    <citation type="journal article" date="2016" name="Nat. Commun.">
        <title>Thousands of microbial genomes shed light on interconnected biogeochemical processes in an aquifer system.</title>
        <authorList>
            <person name="Anantharaman K."/>
            <person name="Brown C.T."/>
            <person name="Hug L.A."/>
            <person name="Sharon I."/>
            <person name="Castelle C.J."/>
            <person name="Probst A.J."/>
            <person name="Thomas B.C."/>
            <person name="Singh A."/>
            <person name="Wilkins M.J."/>
            <person name="Karaoz U."/>
            <person name="Brodie E.L."/>
            <person name="Williams K.H."/>
            <person name="Hubbard S.S."/>
            <person name="Banfield J.F."/>
        </authorList>
    </citation>
    <scope>NUCLEOTIDE SEQUENCE [LARGE SCALE GENOMIC DNA]</scope>
</reference>
<dbReference type="PANTHER" id="PTHR31760">
    <property type="entry name" value="S-ADENOSYL-L-METHIONINE-DEPENDENT METHYLTRANSFERASES SUPERFAMILY PROTEIN"/>
    <property type="match status" value="1"/>
</dbReference>
<keyword evidence="4 6" id="KW-0808">Transferase</keyword>
<dbReference type="PIRSF" id="PIRSF003078">
    <property type="entry name" value="GidB"/>
    <property type="match status" value="1"/>
</dbReference>
<dbReference type="PANTHER" id="PTHR31760:SF0">
    <property type="entry name" value="S-ADENOSYL-L-METHIONINE-DEPENDENT METHYLTRANSFERASES SUPERFAMILY PROTEIN"/>
    <property type="match status" value="1"/>
</dbReference>
<comment type="subcellular location">
    <subcellularLocation>
        <location evidence="6">Cytoplasm</location>
    </subcellularLocation>
</comment>
<proteinExistence type="inferred from homology"/>
<keyword evidence="1 6" id="KW-0963">Cytoplasm</keyword>
<protein>
    <recommendedName>
        <fullName evidence="6">Ribosomal RNA small subunit methyltransferase G</fullName>
        <ecNumber evidence="6">2.1.1.-</ecNumber>
    </recommendedName>
    <alternativeName>
        <fullName evidence="6">16S rRNA 7-methylguanosine methyltransferase</fullName>
        <shortName evidence="6">16S rRNA m7G methyltransferase</shortName>
    </alternativeName>
</protein>
<dbReference type="Pfam" id="PF02527">
    <property type="entry name" value="GidB"/>
    <property type="match status" value="1"/>
</dbReference>
<dbReference type="SUPFAM" id="SSF53335">
    <property type="entry name" value="S-adenosyl-L-methionine-dependent methyltransferases"/>
    <property type="match status" value="1"/>
</dbReference>
<comment type="similarity">
    <text evidence="6">Belongs to the methyltransferase superfamily. RNA methyltransferase RsmG family.</text>
</comment>
<evidence type="ECO:0000256" key="3">
    <source>
        <dbReference type="ARBA" id="ARBA00022603"/>
    </source>
</evidence>
<dbReference type="InterPro" id="IPR029063">
    <property type="entry name" value="SAM-dependent_MTases_sf"/>
</dbReference>
<evidence type="ECO:0000256" key="5">
    <source>
        <dbReference type="ARBA" id="ARBA00022691"/>
    </source>
</evidence>
<name>A0A1F5RC92_9BACT</name>
<evidence type="ECO:0000256" key="4">
    <source>
        <dbReference type="ARBA" id="ARBA00022679"/>
    </source>
</evidence>
<comment type="function">
    <text evidence="6">Specifically methylates the N7 position of a guanine in 16S rRNA.</text>
</comment>
<dbReference type="Gene3D" id="3.40.50.150">
    <property type="entry name" value="Vaccinia Virus protein VP39"/>
    <property type="match status" value="1"/>
</dbReference>
<feature type="binding site" evidence="6">
    <location>
        <begin position="123"/>
        <end position="124"/>
    </location>
    <ligand>
        <name>S-adenosyl-L-methionine</name>
        <dbReference type="ChEBI" id="CHEBI:59789"/>
    </ligand>
</feature>
<keyword evidence="2 6" id="KW-0698">rRNA processing</keyword>
<feature type="binding site" evidence="6">
    <location>
        <position position="142"/>
    </location>
    <ligand>
        <name>S-adenosyl-L-methionine</name>
        <dbReference type="ChEBI" id="CHEBI:59789"/>
    </ligand>
</feature>
<evidence type="ECO:0000256" key="2">
    <source>
        <dbReference type="ARBA" id="ARBA00022552"/>
    </source>
</evidence>
<dbReference type="Proteomes" id="UP000177230">
    <property type="component" value="Unassembled WGS sequence"/>
</dbReference>
<evidence type="ECO:0000313" key="7">
    <source>
        <dbReference type="EMBL" id="OGF12090.1"/>
    </source>
</evidence>
<keyword evidence="5 6" id="KW-0949">S-adenosyl-L-methionine</keyword>
<sequence>MGRAVQALGVTLSQEQIEKLFQFQVLVKEWNAKVNLISRRDIDNLLANHLLDSLTALPALSAKASAEVMDLGPGGGFPGIPLKICLPEIKLTCLEATQKKARFLELAANELGLSDVLVIAQHSQAVQKDITLLNRYDFVTARAVAELKELVKISFPFLKVGGKLLAYKSSKAGQEIEAAGEIINKLGGTLEGKLRQEPGAGDKDRKIIIIRKE</sequence>
<dbReference type="EC" id="2.1.1.-" evidence="6"/>
<evidence type="ECO:0000313" key="8">
    <source>
        <dbReference type="Proteomes" id="UP000177230"/>
    </source>
</evidence>
<dbReference type="GO" id="GO:0070043">
    <property type="term" value="F:rRNA (guanine-N7-)-methyltransferase activity"/>
    <property type="evidence" value="ECO:0007669"/>
    <property type="project" value="UniProtKB-UniRule"/>
</dbReference>
<gene>
    <name evidence="6" type="primary">rsmG</name>
    <name evidence="7" type="ORF">A2024_03635</name>
</gene>
<comment type="caution">
    <text evidence="7">The sequence shown here is derived from an EMBL/GenBank/DDBJ whole genome shotgun (WGS) entry which is preliminary data.</text>
</comment>
<dbReference type="HAMAP" id="MF_00074">
    <property type="entry name" value="16SrRNA_methyltr_G"/>
    <property type="match status" value="1"/>
</dbReference>
<feature type="binding site" evidence="6">
    <location>
        <position position="72"/>
    </location>
    <ligand>
        <name>S-adenosyl-L-methionine</name>
        <dbReference type="ChEBI" id="CHEBI:59789"/>
    </ligand>
</feature>
<dbReference type="InterPro" id="IPR003682">
    <property type="entry name" value="rRNA_ssu_MeTfrase_G"/>
</dbReference>
<dbReference type="GO" id="GO:0005829">
    <property type="term" value="C:cytosol"/>
    <property type="evidence" value="ECO:0007669"/>
    <property type="project" value="TreeGrafter"/>
</dbReference>
<accession>A0A1F5RC92</accession>
<dbReference type="AlphaFoldDB" id="A0A1F5RC92"/>
<keyword evidence="3 6" id="KW-0489">Methyltransferase</keyword>
<dbReference type="EMBL" id="MFFM01000034">
    <property type="protein sequence ID" value="OGF12090.1"/>
    <property type="molecule type" value="Genomic_DNA"/>
</dbReference>
<feature type="binding site" evidence="6">
    <location>
        <position position="77"/>
    </location>
    <ligand>
        <name>S-adenosyl-L-methionine</name>
        <dbReference type="ChEBI" id="CHEBI:59789"/>
    </ligand>
</feature>
<evidence type="ECO:0000256" key="6">
    <source>
        <dbReference type="HAMAP-Rule" id="MF_00074"/>
    </source>
</evidence>
<dbReference type="NCBIfam" id="TIGR00138">
    <property type="entry name" value="rsmG_gidB"/>
    <property type="match status" value="1"/>
</dbReference>
<organism evidence="7 8">
    <name type="scientific">Candidatus Edwardsbacteria bacterium GWF2_54_11</name>
    <dbReference type="NCBI Taxonomy" id="1817851"/>
    <lineage>
        <taxon>Bacteria</taxon>
        <taxon>Candidatus Edwardsiibacteriota</taxon>
    </lineage>
</organism>
<feature type="binding site" evidence="6">
    <location>
        <begin position="95"/>
        <end position="97"/>
    </location>
    <ligand>
        <name>S-adenosyl-L-methionine</name>
        <dbReference type="ChEBI" id="CHEBI:59789"/>
    </ligand>
</feature>
<evidence type="ECO:0000256" key="1">
    <source>
        <dbReference type="ARBA" id="ARBA00022490"/>
    </source>
</evidence>